<feature type="domain" description="Carbohydrate-binding" evidence="1">
    <location>
        <begin position="6"/>
        <end position="151"/>
    </location>
</feature>
<name>A0A645GRM4_9ZZZZ</name>
<proteinExistence type="predicted"/>
<dbReference type="GO" id="GO:0004553">
    <property type="term" value="F:hydrolase activity, hydrolyzing O-glycosyl compounds"/>
    <property type="evidence" value="ECO:0007669"/>
    <property type="project" value="InterPro"/>
</dbReference>
<evidence type="ECO:0000259" key="1">
    <source>
        <dbReference type="Pfam" id="PF16011"/>
    </source>
</evidence>
<organism evidence="2">
    <name type="scientific">bioreactor metagenome</name>
    <dbReference type="NCBI Taxonomy" id="1076179"/>
    <lineage>
        <taxon>unclassified sequences</taxon>
        <taxon>metagenomes</taxon>
        <taxon>ecological metagenomes</taxon>
    </lineage>
</organism>
<dbReference type="EMBL" id="VSSQ01078806">
    <property type="protein sequence ID" value="MPN28489.1"/>
    <property type="molecule type" value="Genomic_DNA"/>
</dbReference>
<dbReference type="AlphaFoldDB" id="A0A645GRM4"/>
<evidence type="ECO:0000313" key="2">
    <source>
        <dbReference type="EMBL" id="MPN28489.1"/>
    </source>
</evidence>
<gene>
    <name evidence="2" type="ORF">SDC9_175931</name>
</gene>
<dbReference type="Gene3D" id="2.60.40.1190">
    <property type="match status" value="1"/>
</dbReference>
<dbReference type="GO" id="GO:0016052">
    <property type="term" value="P:carbohydrate catabolic process"/>
    <property type="evidence" value="ECO:0007669"/>
    <property type="project" value="InterPro"/>
</dbReference>
<dbReference type="InterPro" id="IPR010502">
    <property type="entry name" value="Carb-bd_dom_fam9"/>
</dbReference>
<accession>A0A645GRM4</accession>
<sequence>MRGNLLKAVYAKDQEPVHEDSCVEFFCKLPGSEYYCNFEFNCIGTCSAGKRKARKEVVTHFDADELLTIKRFPSIGTRAFNEMQGIFEWELTVEIPFTLIGIDPINLPEKLLGNFYKCADDTDSKHYVSWNAIKTEKPDFHRPDFFGELIF</sequence>
<protein>
    <recommendedName>
        <fullName evidence="1">Carbohydrate-binding domain-containing protein</fullName>
    </recommendedName>
</protein>
<reference evidence="2" key="1">
    <citation type="submission" date="2019-08" db="EMBL/GenBank/DDBJ databases">
        <authorList>
            <person name="Kucharzyk K."/>
            <person name="Murdoch R.W."/>
            <person name="Higgins S."/>
            <person name="Loffler F."/>
        </authorList>
    </citation>
    <scope>NUCLEOTIDE SEQUENCE</scope>
</reference>
<dbReference type="GO" id="GO:0030246">
    <property type="term" value="F:carbohydrate binding"/>
    <property type="evidence" value="ECO:0007669"/>
    <property type="project" value="InterPro"/>
</dbReference>
<comment type="caution">
    <text evidence="2">The sequence shown here is derived from an EMBL/GenBank/DDBJ whole genome shotgun (WGS) entry which is preliminary data.</text>
</comment>
<dbReference type="Pfam" id="PF16011">
    <property type="entry name" value="CBM9_2"/>
    <property type="match status" value="1"/>
</dbReference>
<dbReference type="CDD" id="cd09620">
    <property type="entry name" value="CBM9_like_3"/>
    <property type="match status" value="1"/>
</dbReference>